<feature type="transmembrane region" description="Helical" evidence="12">
    <location>
        <begin position="215"/>
        <end position="244"/>
    </location>
</feature>
<evidence type="ECO:0000256" key="7">
    <source>
        <dbReference type="ARBA" id="ARBA00022781"/>
    </source>
</evidence>
<evidence type="ECO:0000313" key="15">
    <source>
        <dbReference type="Proteomes" id="UP000305095"/>
    </source>
</evidence>
<comment type="subcellular location">
    <subcellularLocation>
        <location evidence="12 13">Cell membrane</location>
        <topology evidence="12 13">Multi-pass membrane protein</topology>
    </subcellularLocation>
    <subcellularLocation>
        <location evidence="1">Membrane</location>
        <topology evidence="1">Multi-pass membrane protein</topology>
    </subcellularLocation>
</comment>
<evidence type="ECO:0000256" key="3">
    <source>
        <dbReference type="ARBA" id="ARBA00022448"/>
    </source>
</evidence>
<evidence type="ECO:0000256" key="1">
    <source>
        <dbReference type="ARBA" id="ARBA00004141"/>
    </source>
</evidence>
<keyword evidence="10 12" id="KW-0472">Membrane</keyword>
<proteinExistence type="inferred from homology"/>
<dbReference type="HAMAP" id="MF_01393">
    <property type="entry name" value="ATP_synth_a_bact"/>
    <property type="match status" value="1"/>
</dbReference>
<evidence type="ECO:0000256" key="2">
    <source>
        <dbReference type="ARBA" id="ARBA00006810"/>
    </source>
</evidence>
<keyword evidence="3 12" id="KW-0813">Transport</keyword>
<organism evidence="14 15">
    <name type="scientific">Bradyrhizobium elkanii</name>
    <dbReference type="NCBI Taxonomy" id="29448"/>
    <lineage>
        <taxon>Bacteria</taxon>
        <taxon>Pseudomonadati</taxon>
        <taxon>Pseudomonadota</taxon>
        <taxon>Alphaproteobacteria</taxon>
        <taxon>Hyphomicrobiales</taxon>
        <taxon>Nitrobacteraceae</taxon>
        <taxon>Bradyrhizobium</taxon>
    </lineage>
</organism>
<dbReference type="InterPro" id="IPR000568">
    <property type="entry name" value="ATP_synth_F0_asu"/>
</dbReference>
<keyword evidence="6 12" id="KW-0812">Transmembrane</keyword>
<dbReference type="CDD" id="cd00310">
    <property type="entry name" value="ATP-synt_Fo_a_6"/>
    <property type="match status" value="1"/>
</dbReference>
<dbReference type="InterPro" id="IPR023011">
    <property type="entry name" value="ATP_synth_F0_asu_AS"/>
</dbReference>
<keyword evidence="11 12" id="KW-0066">ATP synthesis</keyword>
<comment type="similarity">
    <text evidence="2 12 13">Belongs to the ATPase A chain family.</text>
</comment>
<dbReference type="PRINTS" id="PR00123">
    <property type="entry name" value="ATPASEA"/>
</dbReference>
<evidence type="ECO:0000256" key="5">
    <source>
        <dbReference type="ARBA" id="ARBA00022547"/>
    </source>
</evidence>
<dbReference type="AlphaFoldDB" id="A0A4U6RVI0"/>
<reference evidence="14 15" key="1">
    <citation type="submission" date="2019-05" db="EMBL/GenBank/DDBJ databases">
        <title>Draft Genome of Bradyrhizobium elkanii strain SEMIA 938, Used in Commercial Inoculants for Lupinus spp. in Brazil.</title>
        <authorList>
            <person name="Hungria M."/>
            <person name="Delamuta J.R.M."/>
            <person name="Ribeiro R.A."/>
            <person name="Nogueira M.A."/>
        </authorList>
    </citation>
    <scope>NUCLEOTIDE SEQUENCE [LARGE SCALE GENOMIC DNA]</scope>
    <source>
        <strain evidence="14 15">Semia 938</strain>
    </source>
</reference>
<dbReference type="PROSITE" id="PS00449">
    <property type="entry name" value="ATPASE_A"/>
    <property type="match status" value="1"/>
</dbReference>
<evidence type="ECO:0000256" key="8">
    <source>
        <dbReference type="ARBA" id="ARBA00022989"/>
    </source>
</evidence>
<dbReference type="PANTHER" id="PTHR11410">
    <property type="entry name" value="ATP SYNTHASE SUBUNIT A"/>
    <property type="match status" value="1"/>
</dbReference>
<evidence type="ECO:0000256" key="4">
    <source>
        <dbReference type="ARBA" id="ARBA00022519"/>
    </source>
</evidence>
<feature type="transmembrane region" description="Helical" evidence="12">
    <location>
        <begin position="32"/>
        <end position="51"/>
    </location>
</feature>
<comment type="function">
    <text evidence="12 13">Key component of the proton channel; it plays a direct role in the translocation of protons across the membrane.</text>
</comment>
<evidence type="ECO:0000256" key="9">
    <source>
        <dbReference type="ARBA" id="ARBA00023065"/>
    </source>
</evidence>
<dbReference type="SUPFAM" id="SSF81336">
    <property type="entry name" value="F1F0 ATP synthase subunit A"/>
    <property type="match status" value="1"/>
</dbReference>
<dbReference type="InterPro" id="IPR045083">
    <property type="entry name" value="ATP_synth_F0_asu_bact/mt"/>
</dbReference>
<keyword evidence="12" id="KW-1003">Cell membrane</keyword>
<feature type="transmembrane region" description="Helical" evidence="12">
    <location>
        <begin position="115"/>
        <end position="135"/>
    </location>
</feature>
<dbReference type="FunFam" id="1.20.120.220:FF:000003">
    <property type="entry name" value="ATP synthase subunit a"/>
    <property type="match status" value="1"/>
</dbReference>
<dbReference type="RefSeq" id="WP_137480549.1">
    <property type="nucleotide sequence ID" value="NZ_SZZP01000014.1"/>
</dbReference>
<dbReference type="EMBL" id="SZZP01000014">
    <property type="protein sequence ID" value="TKV79137.1"/>
    <property type="molecule type" value="Genomic_DNA"/>
</dbReference>
<keyword evidence="5 12" id="KW-0138">CF(0)</keyword>
<dbReference type="InterPro" id="IPR035908">
    <property type="entry name" value="F0_ATP_A_sf"/>
</dbReference>
<feature type="transmembrane region" description="Helical" evidence="12">
    <location>
        <begin position="141"/>
        <end position="167"/>
    </location>
</feature>
<evidence type="ECO:0000256" key="6">
    <source>
        <dbReference type="ARBA" id="ARBA00022692"/>
    </source>
</evidence>
<comment type="caution">
    <text evidence="14">The sequence shown here is derived from an EMBL/GenBank/DDBJ whole genome shotgun (WGS) entry which is preliminary data.</text>
</comment>
<dbReference type="Proteomes" id="UP000305095">
    <property type="component" value="Unassembled WGS sequence"/>
</dbReference>
<protein>
    <recommendedName>
        <fullName evidence="12 13">ATP synthase subunit a</fullName>
    </recommendedName>
    <alternativeName>
        <fullName evidence="12">ATP synthase F0 sector subunit a</fullName>
    </alternativeName>
    <alternativeName>
        <fullName evidence="12">F-ATPase subunit 6</fullName>
    </alternativeName>
</protein>
<dbReference type="NCBIfam" id="NF004482">
    <property type="entry name" value="PRK05815.2-4"/>
    <property type="match status" value="1"/>
</dbReference>
<feature type="transmembrane region" description="Helical" evidence="12">
    <location>
        <begin position="187"/>
        <end position="209"/>
    </location>
</feature>
<accession>A0A4U6RVI0</accession>
<feature type="transmembrane region" description="Helical" evidence="12">
    <location>
        <begin position="85"/>
        <end position="108"/>
    </location>
</feature>
<name>A0A4U6RVI0_BRAEL</name>
<keyword evidence="4" id="KW-0997">Cell inner membrane</keyword>
<dbReference type="GO" id="GO:0005886">
    <property type="term" value="C:plasma membrane"/>
    <property type="evidence" value="ECO:0007669"/>
    <property type="project" value="UniProtKB-SubCell"/>
</dbReference>
<sequence>MAIDPIHQFKIEPLFTIGRIGDHAIAFTNSSLYMFLTVALIAVLMIGGVAGRRLVPGRLQSVAEISYEFVARMVHDNAGSEGMKFFPLIFSLFSFICVSNLVGIVPYAFTISSHIIVTAALALLVWFTVLTYGLYRNGLKFFMIFVPSSIPIYIMPLVVFIEVLSFFFVKPVSHSLRLFANMLAGHIALKVFAGFVAMLGISLGTVGWIGGVFPLVLTVALTVLELLVAFLQAYVFAMLACIYLRDAIHPGH</sequence>
<dbReference type="PANTHER" id="PTHR11410:SF0">
    <property type="entry name" value="ATP SYNTHASE SUBUNIT A"/>
    <property type="match status" value="1"/>
</dbReference>
<gene>
    <name evidence="12" type="primary">atpB</name>
    <name evidence="14" type="ORF">FDV58_23610</name>
</gene>
<dbReference type="GO" id="GO:0046933">
    <property type="term" value="F:proton-transporting ATP synthase activity, rotational mechanism"/>
    <property type="evidence" value="ECO:0007669"/>
    <property type="project" value="UniProtKB-UniRule"/>
</dbReference>
<evidence type="ECO:0000256" key="12">
    <source>
        <dbReference type="HAMAP-Rule" id="MF_01393"/>
    </source>
</evidence>
<dbReference type="Gene3D" id="1.20.120.220">
    <property type="entry name" value="ATP synthase, F0 complex, subunit A"/>
    <property type="match status" value="1"/>
</dbReference>
<keyword evidence="9 12" id="KW-0406">Ion transport</keyword>
<evidence type="ECO:0000313" key="14">
    <source>
        <dbReference type="EMBL" id="TKV79137.1"/>
    </source>
</evidence>
<keyword evidence="7 12" id="KW-0375">Hydrogen ion transport</keyword>
<evidence type="ECO:0000256" key="10">
    <source>
        <dbReference type="ARBA" id="ARBA00023136"/>
    </source>
</evidence>
<keyword evidence="8 12" id="KW-1133">Transmembrane helix</keyword>
<evidence type="ECO:0000256" key="11">
    <source>
        <dbReference type="ARBA" id="ARBA00023310"/>
    </source>
</evidence>
<dbReference type="Pfam" id="PF00119">
    <property type="entry name" value="ATP-synt_A"/>
    <property type="match status" value="1"/>
</dbReference>
<dbReference type="NCBIfam" id="TIGR01131">
    <property type="entry name" value="ATP_synt_6_or_A"/>
    <property type="match status" value="1"/>
</dbReference>
<dbReference type="GO" id="GO:0045259">
    <property type="term" value="C:proton-transporting ATP synthase complex"/>
    <property type="evidence" value="ECO:0007669"/>
    <property type="project" value="UniProtKB-KW"/>
</dbReference>
<evidence type="ECO:0000256" key="13">
    <source>
        <dbReference type="RuleBase" id="RU000483"/>
    </source>
</evidence>